<name>A0A1I0A2P6_9FIRM</name>
<dbReference type="STRING" id="1120990.SAMN03080614_101634"/>
<feature type="domain" description="DUF58" evidence="2">
    <location>
        <begin position="203"/>
        <end position="282"/>
    </location>
</feature>
<proteinExistence type="predicted"/>
<keyword evidence="1" id="KW-0472">Membrane</keyword>
<dbReference type="Proteomes" id="UP000243819">
    <property type="component" value="Unassembled WGS sequence"/>
</dbReference>
<evidence type="ECO:0000313" key="4">
    <source>
        <dbReference type="Proteomes" id="UP000243819"/>
    </source>
</evidence>
<dbReference type="Pfam" id="PF01882">
    <property type="entry name" value="DUF58"/>
    <property type="match status" value="1"/>
</dbReference>
<feature type="transmembrane region" description="Helical" evidence="1">
    <location>
        <begin position="31"/>
        <end position="50"/>
    </location>
</feature>
<gene>
    <name evidence="3" type="ORF">SAMN03080614_101634</name>
</gene>
<feature type="transmembrane region" description="Helical" evidence="1">
    <location>
        <begin position="9"/>
        <end position="25"/>
    </location>
</feature>
<dbReference type="OrthoDB" id="9778037at2"/>
<reference evidence="4" key="1">
    <citation type="submission" date="2016-10" db="EMBL/GenBank/DDBJ databases">
        <authorList>
            <person name="Varghese N."/>
            <person name="Submissions S."/>
        </authorList>
    </citation>
    <scope>NUCLEOTIDE SEQUENCE [LARGE SCALE GENOMIC DNA]</scope>
    <source>
        <strain evidence="4">DSM 13577</strain>
    </source>
</reference>
<dbReference type="EMBL" id="FOIF01000016">
    <property type="protein sequence ID" value="SES88334.1"/>
    <property type="molecule type" value="Genomic_DNA"/>
</dbReference>
<evidence type="ECO:0000313" key="3">
    <source>
        <dbReference type="EMBL" id="SES88334.1"/>
    </source>
</evidence>
<accession>A0A1I0A2P6</accession>
<dbReference type="AlphaFoldDB" id="A0A1I0A2P6"/>
<dbReference type="PANTHER" id="PTHR34351">
    <property type="entry name" value="SLR1927 PROTEIN-RELATED"/>
    <property type="match status" value="1"/>
</dbReference>
<dbReference type="PANTHER" id="PTHR34351:SF2">
    <property type="entry name" value="DUF58 DOMAIN-CONTAINING PROTEIN"/>
    <property type="match status" value="1"/>
</dbReference>
<keyword evidence="1" id="KW-0812">Transmembrane</keyword>
<organism evidence="3 4">
    <name type="scientific">Anaerobranca gottschalkii DSM 13577</name>
    <dbReference type="NCBI Taxonomy" id="1120990"/>
    <lineage>
        <taxon>Bacteria</taxon>
        <taxon>Bacillati</taxon>
        <taxon>Bacillota</taxon>
        <taxon>Clostridia</taxon>
        <taxon>Eubacteriales</taxon>
        <taxon>Proteinivoracaceae</taxon>
        <taxon>Anaerobranca</taxon>
    </lineage>
</organism>
<dbReference type="RefSeq" id="WP_091350187.1">
    <property type="nucleotide sequence ID" value="NZ_FOIF01000016.1"/>
</dbReference>
<keyword evidence="1" id="KW-1133">Transmembrane helix</keyword>
<sequence>MEIKFKREIYLLILAVILLFFWAGIMEDPRVANLFWLGLLMTLTPFLTIMRGWRGIKVERILPEGRVFSGDRLRIKLNIKNNSLIPILWLKVLEKYPLKYSIKHHLFSEITIPIHFLTKKGTKHEYLLQDVPRGKLKWDKVELYRTDLLGFVETKKELPLSDEITVYPRFVYIPIDNLYNRDDEKQGVTKLIKGNDYSQISGVREYQRGDKLSLIHWKVSAKKNTLMSKEFYPLLNQENHIILDCYSKNYQENYDPQFELAVSVAASLINSLGRFDKNLTLKFNNKSGDVVTYKNKTYFIKEAMEKLALVEHNGYQTLEKMLNEQYSYWHRGVTLFIITNRLDEKLIGKFYQGNGKGRIKVFLVGGEKIGDYDFIKGVKSLKDLSG</sequence>
<evidence type="ECO:0000256" key="1">
    <source>
        <dbReference type="SAM" id="Phobius"/>
    </source>
</evidence>
<keyword evidence="4" id="KW-1185">Reference proteome</keyword>
<dbReference type="InterPro" id="IPR002881">
    <property type="entry name" value="DUF58"/>
</dbReference>
<protein>
    <recommendedName>
        <fullName evidence="2">DUF58 domain-containing protein</fullName>
    </recommendedName>
</protein>
<evidence type="ECO:0000259" key="2">
    <source>
        <dbReference type="Pfam" id="PF01882"/>
    </source>
</evidence>